<accession>A0A8J4RVE9</accession>
<feature type="repeat" description="PPR" evidence="2">
    <location>
        <begin position="70"/>
        <end position="104"/>
    </location>
</feature>
<sequence length="239" mass="27309">MVVPRLTTLLNNNLTVNQAKQIHAQILINSLNHLEPLLVRQIAPLTSIHCRSVAQAQYLKLVLYQLQNPDAFSWGWTIQFFSQNGQFKEAFSLYVQMQRLGLFPTTFAISSALRACARIEYRIGGVLVHAQVHKYGHCICVYVHTVLVDLYLKLGDMVTAQKVFDEMLVKNVVSWNSILSKYLKSGSLAEAQRVFNKIPRKDVISWNSMVLGYARVGNMVRHGLCFSRYHRKTWLLGTQ</sequence>
<keyword evidence="1" id="KW-0677">Repeat</keyword>
<feature type="repeat" description="PPR" evidence="2">
    <location>
        <begin position="171"/>
        <end position="205"/>
    </location>
</feature>
<evidence type="ECO:0000256" key="2">
    <source>
        <dbReference type="PROSITE-ProRule" id="PRU00708"/>
    </source>
</evidence>
<dbReference type="EMBL" id="JRKL02000293">
    <property type="protein sequence ID" value="KAF3972932.1"/>
    <property type="molecule type" value="Genomic_DNA"/>
</dbReference>
<dbReference type="NCBIfam" id="TIGR00756">
    <property type="entry name" value="PPR"/>
    <property type="match status" value="1"/>
</dbReference>
<dbReference type="GO" id="GO:0003723">
    <property type="term" value="F:RNA binding"/>
    <property type="evidence" value="ECO:0007669"/>
    <property type="project" value="InterPro"/>
</dbReference>
<dbReference type="PANTHER" id="PTHR47926">
    <property type="entry name" value="PENTATRICOPEPTIDE REPEAT-CONTAINING PROTEIN"/>
    <property type="match status" value="1"/>
</dbReference>
<keyword evidence="4" id="KW-1185">Reference proteome</keyword>
<dbReference type="Proteomes" id="UP000737018">
    <property type="component" value="Unassembled WGS sequence"/>
</dbReference>
<dbReference type="InterPro" id="IPR002885">
    <property type="entry name" value="PPR_rpt"/>
</dbReference>
<evidence type="ECO:0000313" key="4">
    <source>
        <dbReference type="Proteomes" id="UP000737018"/>
    </source>
</evidence>
<dbReference type="Gene3D" id="1.25.40.10">
    <property type="entry name" value="Tetratricopeptide repeat domain"/>
    <property type="match status" value="1"/>
</dbReference>
<dbReference type="PANTHER" id="PTHR47926:SF347">
    <property type="entry name" value="PENTATRICOPEPTIDE REPEAT-CONTAINING PROTEIN"/>
    <property type="match status" value="1"/>
</dbReference>
<proteinExistence type="predicted"/>
<evidence type="ECO:0008006" key="5">
    <source>
        <dbReference type="Google" id="ProtNLM"/>
    </source>
</evidence>
<protein>
    <recommendedName>
        <fullName evidence="5">Pentatricopeptide repeat-containing protein</fullName>
    </recommendedName>
</protein>
<dbReference type="OrthoDB" id="1937829at2759"/>
<organism evidence="3 4">
    <name type="scientific">Castanea mollissima</name>
    <name type="common">Chinese chestnut</name>
    <dbReference type="NCBI Taxonomy" id="60419"/>
    <lineage>
        <taxon>Eukaryota</taxon>
        <taxon>Viridiplantae</taxon>
        <taxon>Streptophyta</taxon>
        <taxon>Embryophyta</taxon>
        <taxon>Tracheophyta</taxon>
        <taxon>Spermatophyta</taxon>
        <taxon>Magnoliopsida</taxon>
        <taxon>eudicotyledons</taxon>
        <taxon>Gunneridae</taxon>
        <taxon>Pentapetalae</taxon>
        <taxon>rosids</taxon>
        <taxon>fabids</taxon>
        <taxon>Fagales</taxon>
        <taxon>Fagaceae</taxon>
        <taxon>Castanea</taxon>
    </lineage>
</organism>
<dbReference type="PROSITE" id="PS51375">
    <property type="entry name" value="PPR"/>
    <property type="match status" value="2"/>
</dbReference>
<dbReference type="GO" id="GO:0009451">
    <property type="term" value="P:RNA modification"/>
    <property type="evidence" value="ECO:0007669"/>
    <property type="project" value="InterPro"/>
</dbReference>
<dbReference type="InterPro" id="IPR011990">
    <property type="entry name" value="TPR-like_helical_dom_sf"/>
</dbReference>
<comment type="caution">
    <text evidence="3">The sequence shown here is derived from an EMBL/GenBank/DDBJ whole genome shotgun (WGS) entry which is preliminary data.</text>
</comment>
<dbReference type="AlphaFoldDB" id="A0A8J4RVE9"/>
<reference evidence="3" key="1">
    <citation type="submission" date="2020-03" db="EMBL/GenBank/DDBJ databases">
        <title>Castanea mollissima Vanexum genome sequencing.</title>
        <authorList>
            <person name="Staton M."/>
        </authorList>
    </citation>
    <scope>NUCLEOTIDE SEQUENCE</scope>
    <source>
        <tissue evidence="3">Leaf</tissue>
    </source>
</reference>
<dbReference type="InterPro" id="IPR046960">
    <property type="entry name" value="PPR_At4g14850-like_plant"/>
</dbReference>
<evidence type="ECO:0000256" key="1">
    <source>
        <dbReference type="ARBA" id="ARBA00022737"/>
    </source>
</evidence>
<name>A0A8J4RVE9_9ROSI</name>
<evidence type="ECO:0000313" key="3">
    <source>
        <dbReference type="EMBL" id="KAF3972932.1"/>
    </source>
</evidence>
<gene>
    <name evidence="3" type="ORF">CMV_003611</name>
</gene>
<dbReference type="Pfam" id="PF01535">
    <property type="entry name" value="PPR"/>
    <property type="match status" value="4"/>
</dbReference>